<dbReference type="AlphaFoldDB" id="X1JJU4"/>
<organism evidence="1">
    <name type="scientific">marine sediment metagenome</name>
    <dbReference type="NCBI Taxonomy" id="412755"/>
    <lineage>
        <taxon>unclassified sequences</taxon>
        <taxon>metagenomes</taxon>
        <taxon>ecological metagenomes</taxon>
    </lineage>
</organism>
<reference evidence="1" key="1">
    <citation type="journal article" date="2014" name="Front. Microbiol.">
        <title>High frequency of phylogenetically diverse reductive dehalogenase-homologous genes in deep subseafloor sedimentary metagenomes.</title>
        <authorList>
            <person name="Kawai M."/>
            <person name="Futagami T."/>
            <person name="Toyoda A."/>
            <person name="Takaki Y."/>
            <person name="Nishi S."/>
            <person name="Hori S."/>
            <person name="Arai W."/>
            <person name="Tsubouchi T."/>
            <person name="Morono Y."/>
            <person name="Uchiyama I."/>
            <person name="Ito T."/>
            <person name="Fujiyama A."/>
            <person name="Inagaki F."/>
            <person name="Takami H."/>
        </authorList>
    </citation>
    <scope>NUCLEOTIDE SEQUENCE</scope>
    <source>
        <strain evidence="1">Expedition CK06-06</strain>
    </source>
</reference>
<dbReference type="InterPro" id="IPR013785">
    <property type="entry name" value="Aldolase_TIM"/>
</dbReference>
<protein>
    <recommendedName>
        <fullName evidence="2">Radical SAM core domain-containing protein</fullName>
    </recommendedName>
</protein>
<comment type="caution">
    <text evidence="1">The sequence shown here is derived from an EMBL/GenBank/DDBJ whole genome shotgun (WGS) entry which is preliminary data.</text>
</comment>
<evidence type="ECO:0008006" key="2">
    <source>
        <dbReference type="Google" id="ProtNLM"/>
    </source>
</evidence>
<feature type="non-terminal residue" evidence="1">
    <location>
        <position position="147"/>
    </location>
</feature>
<name>X1JJU4_9ZZZZ</name>
<accession>X1JJU4</accession>
<dbReference type="Gene3D" id="3.20.20.70">
    <property type="entry name" value="Aldolase class I"/>
    <property type="match status" value="1"/>
</dbReference>
<dbReference type="EMBL" id="BARU01039200">
    <property type="protein sequence ID" value="GAH78549.1"/>
    <property type="molecule type" value="Genomic_DNA"/>
</dbReference>
<evidence type="ECO:0000313" key="1">
    <source>
        <dbReference type="EMBL" id="GAH78549.1"/>
    </source>
</evidence>
<dbReference type="PANTHER" id="PTHR43288">
    <property type="entry name" value="BIOTIN SYNTHASE-RELATED PROTEIN, RADICAL SAM SUPERFAMILY"/>
    <property type="match status" value="1"/>
</dbReference>
<proteinExistence type="predicted"/>
<sequence>MNKIQQLLNKIKVGNASWDDYHNFLQLEENDLEAFFDLSHEISILNFGNQLKIYTPGKRFPAISITGNKCALECEHCNKKYLEGMEKIQNSIKLEKFLLNHSKNNGVGALISGGCDEEGAVPLNDFLDVIKKVKNETNLIINTHTGL</sequence>
<gene>
    <name evidence="1" type="ORF">S03H2_60792</name>
</gene>
<dbReference type="PANTHER" id="PTHR43288:SF2">
    <property type="entry name" value="RADICAL SAM CORE DOMAIN-CONTAINING PROTEIN"/>
    <property type="match status" value="1"/>
</dbReference>